<feature type="transmembrane region" description="Helical" evidence="6">
    <location>
        <begin position="75"/>
        <end position="95"/>
    </location>
</feature>
<keyword evidence="5" id="KW-0175">Coiled coil</keyword>
<dbReference type="CDD" id="cd06225">
    <property type="entry name" value="HAMP"/>
    <property type="match status" value="1"/>
</dbReference>
<evidence type="ECO:0000256" key="5">
    <source>
        <dbReference type="SAM" id="Coils"/>
    </source>
</evidence>
<dbReference type="CDD" id="cd11386">
    <property type="entry name" value="MCP_signal"/>
    <property type="match status" value="1"/>
</dbReference>
<feature type="coiled-coil region" evidence="5">
    <location>
        <begin position="271"/>
        <end position="298"/>
    </location>
</feature>
<dbReference type="PANTHER" id="PTHR32089:SF112">
    <property type="entry name" value="LYSOZYME-LIKE PROTEIN-RELATED"/>
    <property type="match status" value="1"/>
</dbReference>
<keyword evidence="2 4" id="KW-0807">Transducer</keyword>
<organism evidence="9 10">
    <name type="scientific">Leptonema illini</name>
    <dbReference type="NCBI Taxonomy" id="183"/>
    <lineage>
        <taxon>Bacteria</taxon>
        <taxon>Pseudomonadati</taxon>
        <taxon>Spirochaetota</taxon>
        <taxon>Spirochaetia</taxon>
        <taxon>Leptospirales</taxon>
        <taxon>Leptospiraceae</taxon>
        <taxon>Leptonema</taxon>
    </lineage>
</organism>
<dbReference type="GO" id="GO:0007165">
    <property type="term" value="P:signal transduction"/>
    <property type="evidence" value="ECO:0007669"/>
    <property type="project" value="UniProtKB-KW"/>
</dbReference>
<reference evidence="9 10" key="1">
    <citation type="submission" date="2019-10" db="EMBL/GenBank/DDBJ databases">
        <title>Extracellular Electron Transfer in a Candidatus Methanoperedens spp. Enrichment Culture.</title>
        <authorList>
            <person name="Berger S."/>
            <person name="Rangel Shaw D."/>
            <person name="Berben T."/>
            <person name="In 'T Zandt M."/>
            <person name="Frank J."/>
            <person name="Reimann J."/>
            <person name="Jetten M.S.M."/>
            <person name="Welte C.U."/>
        </authorList>
    </citation>
    <scope>NUCLEOTIDE SEQUENCE [LARGE SCALE GENOMIC DNA]</scope>
    <source>
        <strain evidence="9">SB12</strain>
    </source>
</reference>
<keyword evidence="6" id="KW-1133">Transmembrane helix</keyword>
<comment type="caution">
    <text evidence="9">The sequence shown here is derived from an EMBL/GenBank/DDBJ whole genome shotgun (WGS) entry which is preliminary data.</text>
</comment>
<dbReference type="Gene3D" id="1.10.287.950">
    <property type="entry name" value="Methyl-accepting chemotaxis protein"/>
    <property type="match status" value="1"/>
</dbReference>
<keyword evidence="6" id="KW-0472">Membrane</keyword>
<dbReference type="Pfam" id="PF00672">
    <property type="entry name" value="HAMP"/>
    <property type="match status" value="1"/>
</dbReference>
<dbReference type="Proteomes" id="UP000460298">
    <property type="component" value="Unassembled WGS sequence"/>
</dbReference>
<gene>
    <name evidence="9" type="ORF">F9K24_08625</name>
</gene>
<dbReference type="FunFam" id="1.10.287.950:FF:000001">
    <property type="entry name" value="Methyl-accepting chemotaxis sensory transducer"/>
    <property type="match status" value="1"/>
</dbReference>
<feature type="transmembrane region" description="Helical" evidence="6">
    <location>
        <begin position="154"/>
        <end position="173"/>
    </location>
</feature>
<dbReference type="SMART" id="SM00304">
    <property type="entry name" value="HAMP"/>
    <property type="match status" value="1"/>
</dbReference>
<dbReference type="EMBL" id="WBUI01000007">
    <property type="protein sequence ID" value="KAB2932920.1"/>
    <property type="molecule type" value="Genomic_DNA"/>
</dbReference>
<dbReference type="InterPro" id="IPR003660">
    <property type="entry name" value="HAMP_dom"/>
</dbReference>
<evidence type="ECO:0000256" key="1">
    <source>
        <dbReference type="ARBA" id="ARBA00004370"/>
    </source>
</evidence>
<feature type="transmembrane region" description="Helical" evidence="6">
    <location>
        <begin position="124"/>
        <end position="142"/>
    </location>
</feature>
<evidence type="ECO:0000259" key="7">
    <source>
        <dbReference type="PROSITE" id="PS50111"/>
    </source>
</evidence>
<feature type="domain" description="Methyl-accepting transducer" evidence="7">
    <location>
        <begin position="245"/>
        <end position="481"/>
    </location>
</feature>
<evidence type="ECO:0000256" key="2">
    <source>
        <dbReference type="ARBA" id="ARBA00023224"/>
    </source>
</evidence>
<comment type="subcellular location">
    <subcellularLocation>
        <location evidence="1">Membrane</location>
    </subcellularLocation>
</comment>
<dbReference type="GO" id="GO:0016020">
    <property type="term" value="C:membrane"/>
    <property type="evidence" value="ECO:0007669"/>
    <property type="project" value="UniProtKB-SubCell"/>
</dbReference>
<evidence type="ECO:0000256" key="3">
    <source>
        <dbReference type="ARBA" id="ARBA00029447"/>
    </source>
</evidence>
<evidence type="ECO:0000259" key="8">
    <source>
        <dbReference type="PROSITE" id="PS50885"/>
    </source>
</evidence>
<dbReference type="Pfam" id="PF00015">
    <property type="entry name" value="MCPsignal"/>
    <property type="match status" value="1"/>
</dbReference>
<feature type="domain" description="HAMP" evidence="8">
    <location>
        <begin position="188"/>
        <end position="240"/>
    </location>
</feature>
<evidence type="ECO:0000313" key="9">
    <source>
        <dbReference type="EMBL" id="KAB2932920.1"/>
    </source>
</evidence>
<evidence type="ECO:0000256" key="4">
    <source>
        <dbReference type="PROSITE-ProRule" id="PRU00284"/>
    </source>
</evidence>
<feature type="transmembrane region" description="Helical" evidence="6">
    <location>
        <begin position="12"/>
        <end position="30"/>
    </location>
</feature>
<dbReference type="SMART" id="SM00283">
    <property type="entry name" value="MA"/>
    <property type="match status" value="1"/>
</dbReference>
<evidence type="ECO:0000256" key="6">
    <source>
        <dbReference type="SAM" id="Phobius"/>
    </source>
</evidence>
<dbReference type="SUPFAM" id="SSF58104">
    <property type="entry name" value="Methyl-accepting chemotaxis protein (MCP) signaling domain"/>
    <property type="match status" value="1"/>
</dbReference>
<evidence type="ECO:0000313" key="10">
    <source>
        <dbReference type="Proteomes" id="UP000460298"/>
    </source>
</evidence>
<accession>A0A833H239</accession>
<dbReference type="PANTHER" id="PTHR32089">
    <property type="entry name" value="METHYL-ACCEPTING CHEMOTAXIS PROTEIN MCPB"/>
    <property type="match status" value="1"/>
</dbReference>
<evidence type="ECO:0008006" key="11">
    <source>
        <dbReference type="Google" id="ProtNLM"/>
    </source>
</evidence>
<dbReference type="GO" id="GO:0006935">
    <property type="term" value="P:chemotaxis"/>
    <property type="evidence" value="ECO:0007669"/>
    <property type="project" value="UniProtKB-ARBA"/>
</dbReference>
<name>A0A833H239_9LEPT</name>
<dbReference type="InterPro" id="IPR004089">
    <property type="entry name" value="MCPsignal_dom"/>
</dbReference>
<protein>
    <recommendedName>
        <fullName evidence="11">Methyl-accepting chemotaxis protein</fullName>
    </recommendedName>
</protein>
<proteinExistence type="inferred from homology"/>
<sequence length="520" mass="57049">MSDFRVYQRTLIHRWIKILLFLGIFLIPLYSILDYFTVPEGLFFPFLIARLTASALLIVITLVVHFSPVSAIDHLYGYLFTIVVGGVIAWMTVKLGGFDSGYYAGLNLVVIAVNLVVPWKYVHTIANALLVLLMYIALNLLTPQPFQWTILINNLYFLTSTALIVSVISWLRYDLVKKEYDSRQKADASQTEEIAELARAAERLSSGDFTVNLDLEFSSTAGTLLSAFQKMREDLKNALRQISLASHNVEGYARQIMDHTHLMAEGTEKQSAQAEESVETIKALANQIRENAEEATRLFHTAEAGEKRALAGREGVAEAVRGMKSIDTIVSGLATKVQNLELSSRRIGDIIKAIIEIADQTNMLALNASIEAARAGEQGRGFAVVAEEVGKLADRTTHATRETNSIIQAIQNDIQAAIGAMETGSSEIQKTIGSVEKVSSLAQEVSEFTTNLIGAVRDIAETGRNQARSSEGINSSIEEIRTLTTSTSKSIHGVASAAEELHKITEDLKQLVSGFRINGN</sequence>
<dbReference type="PROSITE" id="PS50111">
    <property type="entry name" value="CHEMOTAXIS_TRANSDUC_2"/>
    <property type="match status" value="1"/>
</dbReference>
<keyword evidence="6" id="KW-0812">Transmembrane</keyword>
<feature type="transmembrane region" description="Helical" evidence="6">
    <location>
        <begin position="42"/>
        <end position="63"/>
    </location>
</feature>
<dbReference type="AlphaFoldDB" id="A0A833H239"/>
<comment type="similarity">
    <text evidence="3">Belongs to the methyl-accepting chemotaxis (MCP) protein family.</text>
</comment>
<dbReference type="PROSITE" id="PS50885">
    <property type="entry name" value="HAMP"/>
    <property type="match status" value="1"/>
</dbReference>